<organism evidence="3 4">
    <name type="scientific">Catenaria anguillulae PL171</name>
    <dbReference type="NCBI Taxonomy" id="765915"/>
    <lineage>
        <taxon>Eukaryota</taxon>
        <taxon>Fungi</taxon>
        <taxon>Fungi incertae sedis</taxon>
        <taxon>Blastocladiomycota</taxon>
        <taxon>Blastocladiomycetes</taxon>
        <taxon>Blastocladiales</taxon>
        <taxon>Catenariaceae</taxon>
        <taxon>Catenaria</taxon>
    </lineage>
</organism>
<gene>
    <name evidence="3" type="ORF">BCR44DRAFT_1494905</name>
</gene>
<dbReference type="STRING" id="765915.A0A1Y2I3F1"/>
<dbReference type="GO" id="GO:0000502">
    <property type="term" value="C:proteasome complex"/>
    <property type="evidence" value="ECO:0007669"/>
    <property type="project" value="UniProtKB-KW"/>
</dbReference>
<evidence type="ECO:0000256" key="1">
    <source>
        <dbReference type="ARBA" id="ARBA00023186"/>
    </source>
</evidence>
<dbReference type="AlphaFoldDB" id="A0A1Y2I3F1"/>
<dbReference type="EMBL" id="MCFL01000001">
    <property type="protein sequence ID" value="ORZ41396.1"/>
    <property type="molecule type" value="Genomic_DNA"/>
</dbReference>
<name>A0A1Y2I3F1_9FUNG</name>
<evidence type="ECO:0000313" key="3">
    <source>
        <dbReference type="EMBL" id="ORZ41396.1"/>
    </source>
</evidence>
<dbReference type="GO" id="GO:0005737">
    <property type="term" value="C:cytoplasm"/>
    <property type="evidence" value="ECO:0007669"/>
    <property type="project" value="TreeGrafter"/>
</dbReference>
<dbReference type="Proteomes" id="UP000193411">
    <property type="component" value="Unassembled WGS sequence"/>
</dbReference>
<dbReference type="Pfam" id="PF05348">
    <property type="entry name" value="UMP1"/>
    <property type="match status" value="1"/>
</dbReference>
<protein>
    <submittedName>
        <fullName evidence="3">Proteasome maturation factor UMP1-domain-containing protein</fullName>
    </submittedName>
</protein>
<dbReference type="PANTHER" id="PTHR12828">
    <property type="entry name" value="PROTEASOME MATURATION PROTEIN UMP1"/>
    <property type="match status" value="1"/>
</dbReference>
<dbReference type="OrthoDB" id="15001at2759"/>
<proteinExistence type="inferred from homology"/>
<keyword evidence="1" id="KW-0143">Chaperone</keyword>
<reference evidence="3 4" key="1">
    <citation type="submission" date="2016-07" db="EMBL/GenBank/DDBJ databases">
        <title>Pervasive Adenine N6-methylation of Active Genes in Fungi.</title>
        <authorList>
            <consortium name="DOE Joint Genome Institute"/>
            <person name="Mondo S.J."/>
            <person name="Dannebaum R.O."/>
            <person name="Kuo R.C."/>
            <person name="Labutti K."/>
            <person name="Haridas S."/>
            <person name="Kuo A."/>
            <person name="Salamov A."/>
            <person name="Ahrendt S.R."/>
            <person name="Lipzen A."/>
            <person name="Sullivan W."/>
            <person name="Andreopoulos W.B."/>
            <person name="Clum A."/>
            <person name="Lindquist E."/>
            <person name="Daum C."/>
            <person name="Ramamoorthy G.K."/>
            <person name="Gryganskyi A."/>
            <person name="Culley D."/>
            <person name="Magnuson J.K."/>
            <person name="James T.Y."/>
            <person name="O'Malley M.A."/>
            <person name="Stajich J.E."/>
            <person name="Spatafora J.W."/>
            <person name="Visel A."/>
            <person name="Grigoriev I.V."/>
        </authorList>
    </citation>
    <scope>NUCLEOTIDE SEQUENCE [LARGE SCALE GENOMIC DNA]</scope>
    <source>
        <strain evidence="3 4">PL171</strain>
    </source>
</reference>
<dbReference type="InterPro" id="IPR008012">
    <property type="entry name" value="Ump1"/>
</dbReference>
<evidence type="ECO:0000256" key="2">
    <source>
        <dbReference type="ARBA" id="ARBA00043974"/>
    </source>
</evidence>
<evidence type="ECO:0000313" key="4">
    <source>
        <dbReference type="Proteomes" id="UP000193411"/>
    </source>
</evidence>
<dbReference type="GO" id="GO:0005634">
    <property type="term" value="C:nucleus"/>
    <property type="evidence" value="ECO:0007669"/>
    <property type="project" value="TreeGrafter"/>
</dbReference>
<comment type="similarity">
    <text evidence="2">Belongs to the POMP/UMP1 family.</text>
</comment>
<keyword evidence="3" id="KW-0647">Proteasome</keyword>
<dbReference type="PANTHER" id="PTHR12828:SF3">
    <property type="entry name" value="PROTEASOME MATURATION PROTEIN"/>
    <property type="match status" value="1"/>
</dbReference>
<dbReference type="GO" id="GO:0043248">
    <property type="term" value="P:proteasome assembly"/>
    <property type="evidence" value="ECO:0007669"/>
    <property type="project" value="InterPro"/>
</dbReference>
<accession>A0A1Y2I3F1</accession>
<sequence>MVSFHPPAPHLVPIEPPTLSTLRFTPNPADAPTSHTLPGTHPEFSVHDAFRHGLHSVKHEVGAVAHHPLEPVLAQADQLATQRSLTLQRRVYGLHAPLRLQMERSLLALKHQSPVFKSVNLGLEVMAGKDESIDVEDVLGDRDECVDDIDFHAVMERKLKIKV</sequence>
<keyword evidence="4" id="KW-1185">Reference proteome</keyword>
<comment type="caution">
    <text evidence="3">The sequence shown here is derived from an EMBL/GenBank/DDBJ whole genome shotgun (WGS) entry which is preliminary data.</text>
</comment>